<keyword evidence="4" id="KW-0812">Transmembrane</keyword>
<evidence type="ECO:0000256" key="2">
    <source>
        <dbReference type="ARBA" id="ARBA00022525"/>
    </source>
</evidence>
<evidence type="ECO:0008006" key="7">
    <source>
        <dbReference type="Google" id="ProtNLM"/>
    </source>
</evidence>
<evidence type="ECO:0000313" key="5">
    <source>
        <dbReference type="EMBL" id="PIB74225.1"/>
    </source>
</evidence>
<evidence type="ECO:0000313" key="6">
    <source>
        <dbReference type="Proteomes" id="UP000230551"/>
    </source>
</evidence>
<accession>A0A2G5P7E5</accession>
<proteinExistence type="predicted"/>
<gene>
    <name evidence="5" type="ORF">CQY22_013745</name>
</gene>
<dbReference type="Pfam" id="PF00756">
    <property type="entry name" value="Esterase"/>
    <property type="match status" value="1"/>
</dbReference>
<keyword evidence="6" id="KW-1185">Reference proteome</keyword>
<keyword evidence="2" id="KW-0964">Secreted</keyword>
<organism evidence="5 6">
    <name type="scientific">Mycolicibacterium brumae</name>
    <dbReference type="NCBI Taxonomy" id="85968"/>
    <lineage>
        <taxon>Bacteria</taxon>
        <taxon>Bacillati</taxon>
        <taxon>Actinomycetota</taxon>
        <taxon>Actinomycetes</taxon>
        <taxon>Mycobacteriales</taxon>
        <taxon>Mycobacteriaceae</taxon>
        <taxon>Mycolicibacterium</taxon>
    </lineage>
</organism>
<dbReference type="GO" id="GO:0005576">
    <property type="term" value="C:extracellular region"/>
    <property type="evidence" value="ECO:0007669"/>
    <property type="project" value="UniProtKB-SubCell"/>
</dbReference>
<keyword evidence="4" id="KW-1133">Transmembrane helix</keyword>
<dbReference type="InterPro" id="IPR050583">
    <property type="entry name" value="Mycobacterial_A85_antigen"/>
</dbReference>
<evidence type="ECO:0000256" key="4">
    <source>
        <dbReference type="SAM" id="Phobius"/>
    </source>
</evidence>
<dbReference type="SUPFAM" id="SSF53474">
    <property type="entry name" value="alpha/beta-Hydrolases"/>
    <property type="match status" value="1"/>
</dbReference>
<dbReference type="EMBL" id="PDCN02000019">
    <property type="protein sequence ID" value="PIB74225.1"/>
    <property type="molecule type" value="Genomic_DNA"/>
</dbReference>
<feature type="region of interest" description="Disordered" evidence="3">
    <location>
        <begin position="446"/>
        <end position="465"/>
    </location>
</feature>
<dbReference type="PANTHER" id="PTHR48098:SF1">
    <property type="entry name" value="DIACYLGLYCEROL ACYLTRANSFERASE_MYCOLYLTRANSFERASE AG85A"/>
    <property type="match status" value="1"/>
</dbReference>
<dbReference type="STRING" id="85968.GCA_900073015_00579"/>
<feature type="transmembrane region" description="Helical" evidence="4">
    <location>
        <begin position="30"/>
        <end position="53"/>
    </location>
</feature>
<dbReference type="Gene3D" id="3.40.50.1820">
    <property type="entry name" value="alpha/beta hydrolase"/>
    <property type="match status" value="1"/>
</dbReference>
<dbReference type="AlphaFoldDB" id="A0A2G5P7E5"/>
<feature type="transmembrane region" description="Helical" evidence="4">
    <location>
        <begin position="6"/>
        <end position="23"/>
    </location>
</feature>
<keyword evidence="4" id="KW-0472">Membrane</keyword>
<dbReference type="Proteomes" id="UP000230551">
    <property type="component" value="Unassembled WGS sequence"/>
</dbReference>
<evidence type="ECO:0000256" key="3">
    <source>
        <dbReference type="SAM" id="MobiDB-lite"/>
    </source>
</evidence>
<protein>
    <recommendedName>
        <fullName evidence="7">Esterase family protein</fullName>
    </recommendedName>
</protein>
<dbReference type="InterPro" id="IPR029058">
    <property type="entry name" value="AB_hydrolase_fold"/>
</dbReference>
<feature type="transmembrane region" description="Helical" evidence="4">
    <location>
        <begin position="97"/>
        <end position="117"/>
    </location>
</feature>
<evidence type="ECO:0000256" key="1">
    <source>
        <dbReference type="ARBA" id="ARBA00004613"/>
    </source>
</evidence>
<dbReference type="OrthoDB" id="3723842at2"/>
<feature type="transmembrane region" description="Helical" evidence="4">
    <location>
        <begin position="65"/>
        <end position="85"/>
    </location>
</feature>
<dbReference type="GO" id="GO:0016747">
    <property type="term" value="F:acyltransferase activity, transferring groups other than amino-acyl groups"/>
    <property type="evidence" value="ECO:0007669"/>
    <property type="project" value="TreeGrafter"/>
</dbReference>
<dbReference type="InterPro" id="IPR000801">
    <property type="entry name" value="Esterase-like"/>
</dbReference>
<comment type="subcellular location">
    <subcellularLocation>
        <location evidence="1">Secreted</location>
    </subcellularLocation>
</comment>
<dbReference type="PANTHER" id="PTHR48098">
    <property type="entry name" value="ENTEROCHELIN ESTERASE-RELATED"/>
    <property type="match status" value="1"/>
</dbReference>
<name>A0A2G5P7E5_9MYCO</name>
<reference evidence="5 6" key="1">
    <citation type="journal article" date="2017" name="Infect. Genet. Evol.">
        <title>The new phylogeny of the genus Mycobacterium: The old and the news.</title>
        <authorList>
            <person name="Tortoli E."/>
            <person name="Fedrizzi T."/>
            <person name="Meehan C.J."/>
            <person name="Trovato A."/>
            <person name="Grottola A."/>
            <person name="Giacobazzi E."/>
            <person name="Serpini G.F."/>
            <person name="Tagliazucchi S."/>
            <person name="Fabio A."/>
            <person name="Bettua C."/>
            <person name="Bertorelli R."/>
            <person name="Frascaro F."/>
            <person name="De Sanctis V."/>
            <person name="Pecorari M."/>
            <person name="Jousson O."/>
            <person name="Segata N."/>
            <person name="Cirillo D.M."/>
        </authorList>
    </citation>
    <scope>NUCLEOTIDE SEQUENCE [LARGE SCALE GENOMIC DNA]</scope>
    <source>
        <strain evidence="5 6">CIP1034565</strain>
    </source>
</reference>
<comment type="caution">
    <text evidence="5">The sequence shown here is derived from an EMBL/GenBank/DDBJ whole genome shotgun (WGS) entry which is preliminary data.</text>
</comment>
<sequence length="465" mass="48662">MHGWLPLTVQILTAAVLLLALGPRARSRRWWLLATPVAVLVGSGAALLAHSYITCGGYAGEPAPKGLWIWIALTGLAAVVLVLGWPGARWWRRTAAVAALPLCVLSAALALNLWVGYFPTVQIAWNQLTAGPLPDETDAGAVTALAHTVAQTKTLPAKGSVLKVDTGSSASGFAHRDELVYLPPAWFATVPPPTLPTVMMIGGEFNTPGDWLRAGSAIETADAFATAHHGNAPVLVFVDSGGQFNNDTECVNGPRGRVADHLVNDVRPYLISQFHVSPAAANWGVAGWSMGGTCAVDLVSMHPDKFSAFEDIAGDLAPSAGNPEQTLRRLYDGDKALQASFDPSTVITTHGRYQNVAGRFDVNGTLRTAHGPAVIEEAAHTLPDASDQMLAAQTLCGLGRSAGMDCAVIEQPGGHNWPFAAQAFRLALPWLAGAVGTPGVDRIPVSHTDIAPAAPSGQPLQAKGP</sequence>
<dbReference type="RefSeq" id="WP_090585771.1">
    <property type="nucleotide sequence ID" value="NZ_CP104302.1"/>
</dbReference>